<dbReference type="PANTHER" id="PTHR12849:SF0">
    <property type="entry name" value="LARIAT DEBRANCHING ENZYME"/>
    <property type="match status" value="1"/>
</dbReference>
<dbReference type="InterPro" id="IPR007708">
    <property type="entry name" value="DBR1_C"/>
</dbReference>
<evidence type="ECO:0000259" key="1">
    <source>
        <dbReference type="SMART" id="SM01124"/>
    </source>
</evidence>
<dbReference type="GO" id="GO:0000398">
    <property type="term" value="P:mRNA splicing, via spliceosome"/>
    <property type="evidence" value="ECO:0007669"/>
    <property type="project" value="TreeGrafter"/>
</dbReference>
<dbReference type="RefSeq" id="XP_020073431.1">
    <property type="nucleotide sequence ID" value="XM_020214148.1"/>
</dbReference>
<dbReference type="Pfam" id="PF00149">
    <property type="entry name" value="Metallophos"/>
    <property type="match status" value="1"/>
</dbReference>
<proteinExistence type="predicted"/>
<organism evidence="2 3">
    <name type="scientific">Cyberlindnera jadinii (strain ATCC 18201 / CBS 1600 / BCRC 20928 / JCM 3617 / NBRC 0987 / NRRL Y-1542)</name>
    <name type="common">Torula yeast</name>
    <name type="synonym">Candida utilis</name>
    <dbReference type="NCBI Taxonomy" id="983966"/>
    <lineage>
        <taxon>Eukaryota</taxon>
        <taxon>Fungi</taxon>
        <taxon>Dikarya</taxon>
        <taxon>Ascomycota</taxon>
        <taxon>Saccharomycotina</taxon>
        <taxon>Saccharomycetes</taxon>
        <taxon>Phaffomycetales</taxon>
        <taxon>Phaffomycetaceae</taxon>
        <taxon>Cyberlindnera</taxon>
    </lineage>
</organism>
<dbReference type="PANTHER" id="PTHR12849">
    <property type="entry name" value="RNA LARIAT DEBRANCHING ENZYME"/>
    <property type="match status" value="1"/>
</dbReference>
<dbReference type="InterPro" id="IPR004843">
    <property type="entry name" value="Calcineurin-like_PHP"/>
</dbReference>
<name>A0A1E4SAF9_CYBJN</name>
<evidence type="ECO:0000313" key="3">
    <source>
        <dbReference type="Proteomes" id="UP000094389"/>
    </source>
</evidence>
<accession>A0A1E4SAF9</accession>
<dbReference type="GO" id="GO:0008419">
    <property type="term" value="F:RNA lariat debranching enzyme activity"/>
    <property type="evidence" value="ECO:0007669"/>
    <property type="project" value="TreeGrafter"/>
</dbReference>
<dbReference type="Proteomes" id="UP000094389">
    <property type="component" value="Unassembled WGS sequence"/>
</dbReference>
<dbReference type="OMA" id="PLKYWEN"/>
<dbReference type="GO" id="GO:0005634">
    <property type="term" value="C:nucleus"/>
    <property type="evidence" value="ECO:0007669"/>
    <property type="project" value="TreeGrafter"/>
</dbReference>
<dbReference type="SUPFAM" id="SSF56300">
    <property type="entry name" value="Metallo-dependent phosphatases"/>
    <property type="match status" value="1"/>
</dbReference>
<dbReference type="InterPro" id="IPR029052">
    <property type="entry name" value="Metallo-depent_PP-like"/>
</dbReference>
<evidence type="ECO:0000313" key="2">
    <source>
        <dbReference type="EMBL" id="ODV76392.1"/>
    </source>
</evidence>
<dbReference type="AlphaFoldDB" id="A0A1E4SAF9"/>
<sequence>MSVKVAVVGCAHGELDAIYTRINTLPDDMRPELLIICGDFQALRSKADFTSISMPEKYKRLGDFHRYYEGTEVTPVLTIFIGGNHECGDLLAQLPHGGWVAPKIWYMGTNGVVWYKGLRIGGVSGIFKAFDFYKKRYETAPLDGKSVRSFYHTRFEDIFKMFLLRDLNMNCFITHDWPEGIAHYGDLDRLLRRKPFLKGDIEKGELGNPYYMVLLKRLMPNWWFSAHLHVKFEALVKHETKRKLSSDAREVKRVHTSNGNGIGLQAMNQDEIDLDLGDEQPKNEDEIDLELDQQPQNQDEIDLGLDDQLNDKEVVSEVADEDLETTTSEDKLYAKGFSQTNFLALSKPLPNHPFFQIVDVPVTNNHISSESDKLYYDNEFLQITHWFERFKKTQGYRSMQMDQLSKPSVLEQLSKEINNAGFKLKHDLTVWDNFEPTLANPAEQTSQFIKRFM</sequence>
<feature type="domain" description="Lariat debranching enzyme C-terminal" evidence="1">
    <location>
        <begin position="330"/>
        <end position="452"/>
    </location>
</feature>
<dbReference type="Pfam" id="PF05011">
    <property type="entry name" value="DBR1"/>
    <property type="match status" value="1"/>
</dbReference>
<dbReference type="STRING" id="983966.A0A1E4SAF9"/>
<dbReference type="OrthoDB" id="407609at2759"/>
<gene>
    <name evidence="2" type="ORF">CYBJADRAFT_165683</name>
</gene>
<dbReference type="EMBL" id="KV453925">
    <property type="protein sequence ID" value="ODV76392.1"/>
    <property type="molecule type" value="Genomic_DNA"/>
</dbReference>
<reference evidence="2 3" key="1">
    <citation type="journal article" date="2016" name="Proc. Natl. Acad. Sci. U.S.A.">
        <title>Comparative genomics of biotechnologically important yeasts.</title>
        <authorList>
            <person name="Riley R."/>
            <person name="Haridas S."/>
            <person name="Wolfe K.H."/>
            <person name="Lopes M.R."/>
            <person name="Hittinger C.T."/>
            <person name="Goeker M."/>
            <person name="Salamov A.A."/>
            <person name="Wisecaver J.H."/>
            <person name="Long T.M."/>
            <person name="Calvey C.H."/>
            <person name="Aerts A.L."/>
            <person name="Barry K.W."/>
            <person name="Choi C."/>
            <person name="Clum A."/>
            <person name="Coughlan A.Y."/>
            <person name="Deshpande S."/>
            <person name="Douglass A.P."/>
            <person name="Hanson S.J."/>
            <person name="Klenk H.-P."/>
            <person name="LaButti K.M."/>
            <person name="Lapidus A."/>
            <person name="Lindquist E.A."/>
            <person name="Lipzen A.M."/>
            <person name="Meier-Kolthoff J.P."/>
            <person name="Ohm R.A."/>
            <person name="Otillar R.P."/>
            <person name="Pangilinan J.L."/>
            <person name="Peng Y."/>
            <person name="Rokas A."/>
            <person name="Rosa C.A."/>
            <person name="Scheuner C."/>
            <person name="Sibirny A.A."/>
            <person name="Slot J.C."/>
            <person name="Stielow J.B."/>
            <person name="Sun H."/>
            <person name="Kurtzman C.P."/>
            <person name="Blackwell M."/>
            <person name="Grigoriev I.V."/>
            <person name="Jeffries T.W."/>
        </authorList>
    </citation>
    <scope>NUCLEOTIDE SEQUENCE [LARGE SCALE GENOMIC DNA]</scope>
    <source>
        <strain evidence="3">ATCC 18201 / CBS 1600 / BCRC 20928 / JCM 3617 / NBRC 0987 / NRRL Y-1542</strain>
    </source>
</reference>
<dbReference type="GeneID" id="30988544"/>
<protein>
    <recommendedName>
        <fullName evidence="1">Lariat debranching enzyme C-terminal domain-containing protein</fullName>
    </recommendedName>
</protein>
<dbReference type="SMART" id="SM01124">
    <property type="entry name" value="DBR1"/>
    <property type="match status" value="1"/>
</dbReference>
<keyword evidence="3" id="KW-1185">Reference proteome</keyword>